<comment type="cofactor">
    <cofactor evidence="1">
        <name>[4Fe-4S] cluster</name>
        <dbReference type="ChEBI" id="CHEBI:49883"/>
    </cofactor>
</comment>
<evidence type="ECO:0000256" key="5">
    <source>
        <dbReference type="ARBA" id="ARBA00023004"/>
    </source>
</evidence>
<proteinExistence type="predicted"/>
<evidence type="ECO:0000256" key="2">
    <source>
        <dbReference type="ARBA" id="ARBA00022485"/>
    </source>
</evidence>
<dbReference type="GO" id="GO:0003824">
    <property type="term" value="F:catalytic activity"/>
    <property type="evidence" value="ECO:0007669"/>
    <property type="project" value="InterPro"/>
</dbReference>
<organism evidence="8 9">
    <name type="scientific">Paenibacillus phyllosphaerae</name>
    <dbReference type="NCBI Taxonomy" id="274593"/>
    <lineage>
        <taxon>Bacteria</taxon>
        <taxon>Bacillati</taxon>
        <taxon>Bacillota</taxon>
        <taxon>Bacilli</taxon>
        <taxon>Bacillales</taxon>
        <taxon>Paenibacillaceae</taxon>
        <taxon>Paenibacillus</taxon>
    </lineage>
</organism>
<dbReference type="Pfam" id="PF13186">
    <property type="entry name" value="SPASM"/>
    <property type="match status" value="1"/>
</dbReference>
<evidence type="ECO:0000313" key="8">
    <source>
        <dbReference type="EMBL" id="MBB3108129.1"/>
    </source>
</evidence>
<dbReference type="PANTHER" id="PTHR11228:SF7">
    <property type="entry name" value="PQQA PEPTIDE CYCLASE"/>
    <property type="match status" value="1"/>
</dbReference>
<comment type="caution">
    <text evidence="8">The sequence shown here is derived from an EMBL/GenBank/DDBJ whole genome shotgun (WGS) entry which is preliminary data.</text>
</comment>
<keyword evidence="4" id="KW-0479">Metal-binding</keyword>
<evidence type="ECO:0000313" key="9">
    <source>
        <dbReference type="Proteomes" id="UP000570361"/>
    </source>
</evidence>
<evidence type="ECO:0000256" key="4">
    <source>
        <dbReference type="ARBA" id="ARBA00022723"/>
    </source>
</evidence>
<dbReference type="InterPro" id="IPR034391">
    <property type="entry name" value="AdoMet-like_SPASM_containing"/>
</dbReference>
<keyword evidence="6" id="KW-0411">Iron-sulfur</keyword>
<feature type="domain" description="Radical SAM core" evidence="7">
    <location>
        <begin position="39"/>
        <end position="270"/>
    </location>
</feature>
<sequence length="392" mass="46006">MQPKSRVELDELKFERLKRTIKNIAVPLREKSKNPTYKTDVPESVGIKLTNRCNLRCIHCYQWNEDGYHHNMPLEEQNRELDIELFRHILEETREKKSRLYIWGGEPLFHRKFDEILDLLAEDRRETVICTNALLMGKYMDKLCAISDGLDFLIAIEGFQSEHDFIRGKGSFKKAMDSIDELVRRRKEGLFRGSISIHTVINENMIGHMTELVEMFEAKGVDLVILCFPWYISQETSLKMDHYFKETFSWLNRMEEGKVSSWHAYKYKFNPDKLPQLMDELKRINERFWNTRVRYQPGLELREIDEFIRGEQMTPSRCGNHCLALSTRMDVNPDGTVTACKFFAEFQVGDLKANRLSDVWHSKSYDGVREIINGQGLTPVCSKCSVLYLHGI</sequence>
<dbReference type="SUPFAM" id="SSF102114">
    <property type="entry name" value="Radical SAM enzymes"/>
    <property type="match status" value="1"/>
</dbReference>
<dbReference type="Proteomes" id="UP000570361">
    <property type="component" value="Unassembled WGS sequence"/>
</dbReference>
<dbReference type="AlphaFoldDB" id="A0A7W5AT93"/>
<evidence type="ECO:0000259" key="7">
    <source>
        <dbReference type="PROSITE" id="PS51918"/>
    </source>
</evidence>
<dbReference type="PANTHER" id="PTHR11228">
    <property type="entry name" value="RADICAL SAM DOMAIN PROTEIN"/>
    <property type="match status" value="1"/>
</dbReference>
<dbReference type="InterPro" id="IPR023885">
    <property type="entry name" value="4Fe4S-binding_SPASM_dom"/>
</dbReference>
<dbReference type="InterPro" id="IPR050377">
    <property type="entry name" value="Radical_SAM_PqqE_MftC-like"/>
</dbReference>
<reference evidence="8 9" key="1">
    <citation type="submission" date="2020-08" db="EMBL/GenBank/DDBJ databases">
        <title>Genomic Encyclopedia of Type Strains, Phase III (KMG-III): the genomes of soil and plant-associated and newly described type strains.</title>
        <authorList>
            <person name="Whitman W."/>
        </authorList>
    </citation>
    <scope>NUCLEOTIDE SEQUENCE [LARGE SCALE GENOMIC DNA]</scope>
    <source>
        <strain evidence="8 9">CECT 5862</strain>
    </source>
</reference>
<dbReference type="SFLD" id="SFLDG01387">
    <property type="entry name" value="BtrN-like_SPASM_domain_contain"/>
    <property type="match status" value="1"/>
</dbReference>
<keyword evidence="5" id="KW-0408">Iron</keyword>
<keyword evidence="3" id="KW-0949">S-adenosyl-L-methionine</keyword>
<dbReference type="CDD" id="cd01335">
    <property type="entry name" value="Radical_SAM"/>
    <property type="match status" value="1"/>
</dbReference>
<dbReference type="RefSeq" id="WP_183595933.1">
    <property type="nucleotide sequence ID" value="NZ_JACHXK010000001.1"/>
</dbReference>
<dbReference type="PROSITE" id="PS51918">
    <property type="entry name" value="RADICAL_SAM"/>
    <property type="match status" value="1"/>
</dbReference>
<dbReference type="Pfam" id="PF04055">
    <property type="entry name" value="Radical_SAM"/>
    <property type="match status" value="1"/>
</dbReference>
<dbReference type="InterPro" id="IPR007197">
    <property type="entry name" value="rSAM"/>
</dbReference>
<evidence type="ECO:0000256" key="3">
    <source>
        <dbReference type="ARBA" id="ARBA00022691"/>
    </source>
</evidence>
<evidence type="ECO:0000256" key="1">
    <source>
        <dbReference type="ARBA" id="ARBA00001966"/>
    </source>
</evidence>
<dbReference type="GO" id="GO:0051536">
    <property type="term" value="F:iron-sulfur cluster binding"/>
    <property type="evidence" value="ECO:0007669"/>
    <property type="project" value="UniProtKB-KW"/>
</dbReference>
<dbReference type="SFLD" id="SFLDS00029">
    <property type="entry name" value="Radical_SAM"/>
    <property type="match status" value="2"/>
</dbReference>
<accession>A0A7W5AT93</accession>
<dbReference type="EMBL" id="JACHXK010000001">
    <property type="protein sequence ID" value="MBB3108129.1"/>
    <property type="molecule type" value="Genomic_DNA"/>
</dbReference>
<dbReference type="CDD" id="cd21109">
    <property type="entry name" value="SPASM"/>
    <property type="match status" value="1"/>
</dbReference>
<dbReference type="Gene3D" id="3.20.20.70">
    <property type="entry name" value="Aldolase class I"/>
    <property type="match status" value="1"/>
</dbReference>
<dbReference type="InterPro" id="IPR013785">
    <property type="entry name" value="Aldolase_TIM"/>
</dbReference>
<protein>
    <submittedName>
        <fullName evidence="8">Radical SAM protein with 4Fe4S-binding SPASM domain</fullName>
    </submittedName>
</protein>
<dbReference type="SFLD" id="SFLDG01386">
    <property type="entry name" value="main_SPASM_domain-containing"/>
    <property type="match status" value="1"/>
</dbReference>
<keyword evidence="2" id="KW-0004">4Fe-4S</keyword>
<gene>
    <name evidence="8" type="ORF">FHS18_000157</name>
</gene>
<dbReference type="SFLD" id="SFLDG01067">
    <property type="entry name" value="SPASM/twitch_domain_containing"/>
    <property type="match status" value="2"/>
</dbReference>
<dbReference type="InterPro" id="IPR058240">
    <property type="entry name" value="rSAM_sf"/>
</dbReference>
<dbReference type="GO" id="GO:0046872">
    <property type="term" value="F:metal ion binding"/>
    <property type="evidence" value="ECO:0007669"/>
    <property type="project" value="UniProtKB-KW"/>
</dbReference>
<evidence type="ECO:0000256" key="6">
    <source>
        <dbReference type="ARBA" id="ARBA00023014"/>
    </source>
</evidence>
<keyword evidence="9" id="KW-1185">Reference proteome</keyword>
<name>A0A7W5AT93_9BACL</name>